<proteinExistence type="predicted"/>
<dbReference type="Proteomes" id="UP001642260">
    <property type="component" value="Unassembled WGS sequence"/>
</dbReference>
<protein>
    <submittedName>
        <fullName evidence="1">Uncharacterized protein</fullName>
    </submittedName>
</protein>
<name>A0ABC8LV86_ERUVS</name>
<accession>A0ABC8LV86</accession>
<evidence type="ECO:0000313" key="2">
    <source>
        <dbReference type="Proteomes" id="UP001642260"/>
    </source>
</evidence>
<dbReference type="EMBL" id="CAKOAT010760709">
    <property type="protein sequence ID" value="CAH8387769.1"/>
    <property type="molecule type" value="Genomic_DNA"/>
</dbReference>
<organism evidence="1 2">
    <name type="scientific">Eruca vesicaria subsp. sativa</name>
    <name type="common">Garden rocket</name>
    <name type="synonym">Eruca sativa</name>
    <dbReference type="NCBI Taxonomy" id="29727"/>
    <lineage>
        <taxon>Eukaryota</taxon>
        <taxon>Viridiplantae</taxon>
        <taxon>Streptophyta</taxon>
        <taxon>Embryophyta</taxon>
        <taxon>Tracheophyta</taxon>
        <taxon>Spermatophyta</taxon>
        <taxon>Magnoliopsida</taxon>
        <taxon>eudicotyledons</taxon>
        <taxon>Gunneridae</taxon>
        <taxon>Pentapetalae</taxon>
        <taxon>rosids</taxon>
        <taxon>malvids</taxon>
        <taxon>Brassicales</taxon>
        <taxon>Brassicaceae</taxon>
        <taxon>Brassiceae</taxon>
        <taxon>Eruca</taxon>
    </lineage>
</organism>
<evidence type="ECO:0000313" key="1">
    <source>
        <dbReference type="EMBL" id="CAH8387769.1"/>
    </source>
</evidence>
<keyword evidence="2" id="KW-1185">Reference proteome</keyword>
<comment type="caution">
    <text evidence="1">The sequence shown here is derived from an EMBL/GenBank/DDBJ whole genome shotgun (WGS) entry which is preliminary data.</text>
</comment>
<reference evidence="1 2" key="1">
    <citation type="submission" date="2022-03" db="EMBL/GenBank/DDBJ databases">
        <authorList>
            <person name="Macdonald S."/>
            <person name="Ahmed S."/>
            <person name="Newling K."/>
        </authorList>
    </citation>
    <scope>NUCLEOTIDE SEQUENCE [LARGE SCALE GENOMIC DNA]</scope>
</reference>
<gene>
    <name evidence="1" type="ORF">ERUC_LOCUS40252</name>
</gene>
<dbReference type="AlphaFoldDB" id="A0ABC8LV86"/>
<sequence length="132" mass="15145">MMYSPKTKPYPIGREHPRKQLPDCTKIRCPLSMLDHRVHFLINKFSDLDNAANHACLAVRKNMNPGKEIFTSNSFNSSKMNLGIFTCNLINRSHCLEGRIDDALQLYNYLLDHTPSLDHKIYDLLTKALVNA</sequence>